<name>A0A6B9ZN16_9BACT</name>
<accession>A0A6B9ZN16</accession>
<dbReference type="SUPFAM" id="SSF52540">
    <property type="entry name" value="P-loop containing nucleoside triphosphate hydrolases"/>
    <property type="match status" value="2"/>
</dbReference>
<dbReference type="Proteomes" id="UP000476411">
    <property type="component" value="Chromosome"/>
</dbReference>
<keyword evidence="4" id="KW-1185">Reference proteome</keyword>
<dbReference type="InterPro" id="IPR027417">
    <property type="entry name" value="P-loop_NTPase"/>
</dbReference>
<feature type="domain" description="Novel STAND NTPase 1" evidence="2">
    <location>
        <begin position="8"/>
        <end position="355"/>
    </location>
</feature>
<evidence type="ECO:0000259" key="2">
    <source>
        <dbReference type="Pfam" id="PF20703"/>
    </source>
</evidence>
<dbReference type="RefSeq" id="WP_162335394.1">
    <property type="nucleotide sequence ID" value="NZ_CP048113.1"/>
</dbReference>
<feature type="coiled-coil region" evidence="1">
    <location>
        <begin position="776"/>
        <end position="803"/>
    </location>
</feature>
<evidence type="ECO:0000313" key="4">
    <source>
        <dbReference type="Proteomes" id="UP000476411"/>
    </source>
</evidence>
<dbReference type="SUPFAM" id="SSF50978">
    <property type="entry name" value="WD40 repeat-like"/>
    <property type="match status" value="1"/>
</dbReference>
<keyword evidence="1" id="KW-0175">Coiled coil</keyword>
<dbReference type="Gene3D" id="3.40.50.300">
    <property type="entry name" value="P-loop containing nucleotide triphosphate hydrolases"/>
    <property type="match status" value="1"/>
</dbReference>
<dbReference type="Pfam" id="PF20703">
    <property type="entry name" value="nSTAND1"/>
    <property type="match status" value="2"/>
</dbReference>
<reference evidence="3 4" key="1">
    <citation type="submission" date="2020-01" db="EMBL/GenBank/DDBJ databases">
        <title>Complete genome sequence of Chitinophaga sp. H33E-04 isolated from quinoa roots.</title>
        <authorList>
            <person name="Weon H.-Y."/>
            <person name="Lee S.A."/>
        </authorList>
    </citation>
    <scope>NUCLEOTIDE SEQUENCE [LARGE SCALE GENOMIC DNA]</scope>
    <source>
        <strain evidence="3 4">H33E-04</strain>
    </source>
</reference>
<proteinExistence type="predicted"/>
<feature type="domain" description="Novel STAND NTPase 1" evidence="2">
    <location>
        <begin position="379"/>
        <end position="745"/>
    </location>
</feature>
<dbReference type="EMBL" id="CP048113">
    <property type="protein sequence ID" value="QHS63678.1"/>
    <property type="molecule type" value="Genomic_DNA"/>
</dbReference>
<sequence length="1407" mass="159123">MTKLMDNPFKLLESYTKEDKDIWGGRTTEIDLLYNLSFATNLILIYGVSGVGKTSLIQCGLANKFKRTDWHAIWVLRKDNINRSLIEKLAEQAGEPLSTPPVPVPESIRKVYLKHFKPVFLVFDQLEELFIFGNNDEIQAFISTIKEILNNDIQCKIILVVREEYHGHLKLFQDAGLTVFKSSVKIEPMSIPEATEAVSRLLCKYNILTPDGDQLTCATKIATDCAVEGRVDLGNLQVYLFWAWEKAAAKAAPDEDIAFTHNILREIGDGRNVLSRYLNAVADRVSKGKTGGLWYLLQHFVSRSQTKQPLRISDISDIDAVTARTWLNELRKSKLVKCTREGDTEVYSLTHDSLVPLIVQKKTAASRGRNPHPTVQGNPFKGLPAYEEKDATIFFGRNLILRELLTFFEDKRLLVIVGPSGSGKSSIIKAGIIPALKAEGYQVINGEPGAHPMVFGKEITRRLEAPEGGKFVLYIDQFEELSTQSSTAESEAFILLLNSLQNSQDPHSRELKIILSVRSDYEYEFERTLTGWRESKKTVPDLMESAVREIITEPAYLAGLEYKPAYLVDNIVRDVMQSAGTLPLLSYALQQMYIEYAKSGANDGYLTEDHYNAIGGVVDGLRLRATKLYTSSDHETQQTIKNVMLRMLSLSINEKASKRILAEDLVYESPVENERVQKVLNELVNSRLIVSGPDENGQIYYEPAHDSLIRSWNLIGDWIKQFGKDLLYLQQDLSDAVKRYKVNNKKLWHEDPKLNTLVNIMKSPDNWLNKQETDFVKKSLQRRNELEDRKKRRQEELVEEKLRRQEAVAKLASEKGRREKELLTEKLKGEKAKTRLQKQRTILLALGLISLLIAAGYVSSQWNKSEKAVRKIQDLNRRLQNSAVDLKKLNDSLNIAADLARESAEDAYIARQKADSAATKEKKARLTVERQKKELLVKQAALLQSQEEVRRYSLSLQSKADSLRTYSDSLKRQLVIIQNKTREVEYAKLTTSFLTRSRSLMRSDPALAYQLALESLKYDSANPVIRNYIQDTLNRRNNFYESFIIDNVSSAFFSDNGKTVVAIQGDNRLSLLNLTANRDTAIQVDGKILSAQFHPNGNSILIATKNHLYNYSADGVLLNSSEKFDNIIKAVYTARGRILFVTPAAIIIRRSVNAQNTVVVPSGNNTDDVQVSSNDSLVYIRKNDLIEAYDLLNARLLRSYKEPTGYLSKNGSGFIAVHDNDIMIVRSMGNRISSARYNIPLDKGYSRISVISIADNLRCIAFMTESDEVLQLQQQQAISKNFVRPQLARVPILYTFTVPGPARKIPNDIPYGKRMVLSEKGDYLLTGESGTLLVYDKDGKRVERFGGYTNYTSWAFNPTNLEMVLSMSGPRMKIWVKGTPNALAAQHKLRIFTAAEIEKALEDIAVR</sequence>
<dbReference type="KEGG" id="chih:GWR21_30090"/>
<organism evidence="3 4">
    <name type="scientific">Chitinophaga agri</name>
    <dbReference type="NCBI Taxonomy" id="2703787"/>
    <lineage>
        <taxon>Bacteria</taxon>
        <taxon>Pseudomonadati</taxon>
        <taxon>Bacteroidota</taxon>
        <taxon>Chitinophagia</taxon>
        <taxon>Chitinophagales</taxon>
        <taxon>Chitinophagaceae</taxon>
        <taxon>Chitinophaga</taxon>
    </lineage>
</organism>
<protein>
    <recommendedName>
        <fullName evidence="2">Novel STAND NTPase 1 domain-containing protein</fullName>
    </recommendedName>
</protein>
<gene>
    <name evidence="3" type="ORF">GWR21_30090</name>
</gene>
<evidence type="ECO:0000256" key="1">
    <source>
        <dbReference type="SAM" id="Coils"/>
    </source>
</evidence>
<dbReference type="InterPro" id="IPR036322">
    <property type="entry name" value="WD40_repeat_dom_sf"/>
</dbReference>
<evidence type="ECO:0000313" key="3">
    <source>
        <dbReference type="EMBL" id="QHS63678.1"/>
    </source>
</evidence>
<dbReference type="InterPro" id="IPR049052">
    <property type="entry name" value="nSTAND1"/>
</dbReference>